<feature type="domain" description="Gp5/Type VI secretion system Vgr protein OB-fold" evidence="2">
    <location>
        <begin position="17"/>
        <end position="84"/>
    </location>
</feature>
<keyword evidence="4" id="KW-1185">Reference proteome</keyword>
<evidence type="ECO:0000256" key="1">
    <source>
        <dbReference type="SAM" id="MobiDB-lite"/>
    </source>
</evidence>
<gene>
    <name evidence="3" type="ORF">D0T90_02770</name>
</gene>
<protein>
    <submittedName>
        <fullName evidence="3">Phage baseplate assembly protein V</fullName>
    </submittedName>
</protein>
<evidence type="ECO:0000313" key="3">
    <source>
        <dbReference type="EMBL" id="QEY24938.1"/>
    </source>
</evidence>
<dbReference type="OrthoDB" id="4931325at2"/>
<dbReference type="EMBL" id="CP031699">
    <property type="protein sequence ID" value="QEY24938.1"/>
    <property type="molecule type" value="Genomic_DNA"/>
</dbReference>
<dbReference type="AlphaFoldDB" id="A0A5P3MTS6"/>
<dbReference type="NCBIfam" id="TIGR01644">
    <property type="entry name" value="phage_P2_V"/>
    <property type="match status" value="1"/>
</dbReference>
<evidence type="ECO:0000259" key="2">
    <source>
        <dbReference type="Pfam" id="PF04717"/>
    </source>
</evidence>
<organism evidence="3 4">
    <name type="scientific">Neisseria animalis</name>
    <dbReference type="NCBI Taxonomy" id="492"/>
    <lineage>
        <taxon>Bacteria</taxon>
        <taxon>Pseudomonadati</taxon>
        <taxon>Pseudomonadota</taxon>
        <taxon>Betaproteobacteria</taxon>
        <taxon>Neisseriales</taxon>
        <taxon>Neisseriaceae</taxon>
        <taxon>Neisseria</taxon>
    </lineage>
</organism>
<reference evidence="3 4" key="1">
    <citation type="submission" date="2018-08" db="EMBL/GenBank/DDBJ databases">
        <title>Neisseria animalis ATCC 49930 complete genome.</title>
        <authorList>
            <person name="Veseli I.A."/>
            <person name="Mascarenhas dos Santos A.C."/>
            <person name="Buttler R."/>
            <person name="Pombert J.-F."/>
        </authorList>
    </citation>
    <scope>NUCLEOTIDE SEQUENCE [LARGE SCALE GENOMIC DNA]</scope>
    <source>
        <strain evidence="3 4">ATCC 49930</strain>
    </source>
</reference>
<sequence length="195" mass="20215">MMKQQTTHDFGATLQFGIVAAVDEAGHNLRVRLPALEDMETDWLPMITFAAGGNQFYSLPDEGEQVVCLLDAQGESGAVLGATYNAADKPPAASKDMWVRRFKNGTVIEHDRKTGDVRVKTSGVVTIDADAVVEKTLTVNGLLTYTAGMSGSGGGGASAMIDGAVHATGDITSGGISLPNHTHPGDSGGTTGKPQ</sequence>
<dbReference type="Pfam" id="PF18946">
    <property type="entry name" value="Apex"/>
    <property type="match status" value="1"/>
</dbReference>
<dbReference type="Gene3D" id="6.20.150.10">
    <property type="match status" value="1"/>
</dbReference>
<dbReference type="Gene3D" id="2.40.50.230">
    <property type="entry name" value="Gp5 N-terminal domain"/>
    <property type="match status" value="1"/>
</dbReference>
<dbReference type="InterPro" id="IPR006531">
    <property type="entry name" value="Gp5/Vgr_OB"/>
</dbReference>
<dbReference type="Proteomes" id="UP000325536">
    <property type="component" value="Chromosome"/>
</dbReference>
<evidence type="ECO:0000313" key="4">
    <source>
        <dbReference type="Proteomes" id="UP000325536"/>
    </source>
</evidence>
<feature type="compositionally biased region" description="Gly residues" evidence="1">
    <location>
        <begin position="186"/>
        <end position="195"/>
    </location>
</feature>
<accession>A0A5P3MTS6</accession>
<feature type="region of interest" description="Disordered" evidence="1">
    <location>
        <begin position="172"/>
        <end position="195"/>
    </location>
</feature>
<name>A0A5P3MTS6_NEIAN</name>
<proteinExistence type="predicted"/>
<dbReference type="InterPro" id="IPR037026">
    <property type="entry name" value="Vgr_OB-fold_dom_sf"/>
</dbReference>
<dbReference type="Pfam" id="PF04717">
    <property type="entry name" value="Phage_base_V"/>
    <property type="match status" value="1"/>
</dbReference>
<dbReference type="InterPro" id="IPR013046">
    <property type="entry name" value="GpV/Gp45"/>
</dbReference>
<dbReference type="KEGG" id="naq:D0T90_02770"/>
<dbReference type="InterPro" id="IPR044033">
    <property type="entry name" value="GpV-like_apex"/>
</dbReference>